<protein>
    <submittedName>
        <fullName evidence="2">Carboxymuconolactone decarboxylase family protein</fullName>
    </submittedName>
</protein>
<name>A0A5C4MGI1_9ACTN</name>
<dbReference type="GO" id="GO:0051920">
    <property type="term" value="F:peroxiredoxin activity"/>
    <property type="evidence" value="ECO:0007669"/>
    <property type="project" value="InterPro"/>
</dbReference>
<dbReference type="Pfam" id="PF02627">
    <property type="entry name" value="CMD"/>
    <property type="match status" value="1"/>
</dbReference>
<dbReference type="PANTHER" id="PTHR34846:SF5">
    <property type="entry name" value="CARBOXYMUCONOLACTONE DECARBOXYLASE-LIKE DOMAIN-CONTAINING PROTEIN"/>
    <property type="match status" value="1"/>
</dbReference>
<dbReference type="PANTHER" id="PTHR34846">
    <property type="entry name" value="4-CARBOXYMUCONOLACTONE DECARBOXYLASE FAMILY PROTEIN (AFU_ORTHOLOGUE AFUA_6G11590)"/>
    <property type="match status" value="1"/>
</dbReference>
<gene>
    <name evidence="3" type="ORF">FHE65_21990</name>
    <name evidence="2" type="ORF">FHE65_23585</name>
</gene>
<evidence type="ECO:0000259" key="1">
    <source>
        <dbReference type="Pfam" id="PF02627"/>
    </source>
</evidence>
<dbReference type="EMBL" id="VDFR01000112">
    <property type="protein sequence ID" value="TNC39866.1"/>
    <property type="molecule type" value="Genomic_DNA"/>
</dbReference>
<dbReference type="InterPro" id="IPR029032">
    <property type="entry name" value="AhpD-like"/>
</dbReference>
<reference evidence="2 4" key="1">
    <citation type="submission" date="2019-05" db="EMBL/GenBank/DDBJ databases">
        <title>Mumia sp. nov., isolated from the intestinal contents of plateau pika (Ochotona curzoniae) in the Qinghai-Tibet plateau of China.</title>
        <authorList>
            <person name="Tian Z."/>
        </authorList>
    </citation>
    <scope>NUCLEOTIDE SEQUENCE [LARGE SCALE GENOMIC DNA]</scope>
    <source>
        <strain evidence="4">527</strain>
        <strain evidence="2">Z527</strain>
    </source>
</reference>
<dbReference type="RefSeq" id="WP_139106598.1">
    <property type="nucleotide sequence ID" value="NZ_VDFR01000103.1"/>
</dbReference>
<dbReference type="SUPFAM" id="SSF69118">
    <property type="entry name" value="AhpD-like"/>
    <property type="match status" value="1"/>
</dbReference>
<dbReference type="OrthoDB" id="4704294at2"/>
<dbReference type="Proteomes" id="UP000306740">
    <property type="component" value="Unassembled WGS sequence"/>
</dbReference>
<dbReference type="AlphaFoldDB" id="A0A5C4MGI1"/>
<accession>A0A5C4MGI1</accession>
<organism evidence="2 4">
    <name type="scientific">Mumia zhuanghuii</name>
    <dbReference type="NCBI Taxonomy" id="2585211"/>
    <lineage>
        <taxon>Bacteria</taxon>
        <taxon>Bacillati</taxon>
        <taxon>Actinomycetota</taxon>
        <taxon>Actinomycetes</taxon>
        <taxon>Propionibacteriales</taxon>
        <taxon>Nocardioidaceae</taxon>
        <taxon>Mumia</taxon>
    </lineage>
</organism>
<evidence type="ECO:0000313" key="2">
    <source>
        <dbReference type="EMBL" id="TNC39866.1"/>
    </source>
</evidence>
<sequence length="193" mass="21177">MTGPARVTPGDRHDLGLINAALARIASRVVGVSDVHLFSVLGRTRGLFRGWLHYSGRLMPFGTLPRRQAELVILRVAALRGSAYELDHHRRLGARAGLTPHEIEAATDPEARWPWSDDDRALLDTADALVLTRDVDDATWEALAARFSPRALVEIVLLVCQYDGLATTLHTLRVPLDVSAGRGLAQRDGRLPL</sequence>
<dbReference type="EMBL" id="VDFR01000103">
    <property type="protein sequence ID" value="TNC41773.1"/>
    <property type="molecule type" value="Genomic_DNA"/>
</dbReference>
<dbReference type="Gene3D" id="1.20.1290.10">
    <property type="entry name" value="AhpD-like"/>
    <property type="match status" value="1"/>
</dbReference>
<evidence type="ECO:0000313" key="4">
    <source>
        <dbReference type="Proteomes" id="UP000306740"/>
    </source>
</evidence>
<feature type="domain" description="Carboxymuconolactone decarboxylase-like" evidence="1">
    <location>
        <begin position="47"/>
        <end position="108"/>
    </location>
</feature>
<dbReference type="InterPro" id="IPR003779">
    <property type="entry name" value="CMD-like"/>
</dbReference>
<proteinExistence type="predicted"/>
<evidence type="ECO:0000313" key="3">
    <source>
        <dbReference type="EMBL" id="TNC41773.1"/>
    </source>
</evidence>
<comment type="caution">
    <text evidence="2">The sequence shown here is derived from an EMBL/GenBank/DDBJ whole genome shotgun (WGS) entry which is preliminary data.</text>
</comment>